<organism evidence="2 3">
    <name type="scientific">Adhaeretor mobilis</name>
    <dbReference type="NCBI Taxonomy" id="1930276"/>
    <lineage>
        <taxon>Bacteria</taxon>
        <taxon>Pseudomonadati</taxon>
        <taxon>Planctomycetota</taxon>
        <taxon>Planctomycetia</taxon>
        <taxon>Pirellulales</taxon>
        <taxon>Lacipirellulaceae</taxon>
        <taxon>Adhaeretor</taxon>
    </lineage>
</organism>
<evidence type="ECO:0000313" key="3">
    <source>
        <dbReference type="Proteomes" id="UP000319852"/>
    </source>
</evidence>
<dbReference type="RefSeq" id="WP_145057120.1">
    <property type="nucleotide sequence ID" value="NZ_CP036263.1"/>
</dbReference>
<dbReference type="InterPro" id="IPR013196">
    <property type="entry name" value="HTH_11"/>
</dbReference>
<sequence length="84" mass="9573">MLYERSLQIETRLQTVLRLIETGDYSTPELAEELGVSIPTVSRDVTALRQRGHDIRAERSGAVWRYVLEHPATKRTVAAGRKPR</sequence>
<proteinExistence type="predicted"/>
<dbReference type="Gene3D" id="1.10.10.10">
    <property type="entry name" value="Winged helix-like DNA-binding domain superfamily/Winged helix DNA-binding domain"/>
    <property type="match status" value="1"/>
</dbReference>
<evidence type="ECO:0000313" key="2">
    <source>
        <dbReference type="EMBL" id="QDS97045.1"/>
    </source>
</evidence>
<dbReference type="SUPFAM" id="SSF46785">
    <property type="entry name" value="Winged helix' DNA-binding domain"/>
    <property type="match status" value="1"/>
</dbReference>
<dbReference type="KEGG" id="amob:HG15A2_03040"/>
<reference evidence="2 3" key="1">
    <citation type="submission" date="2019-02" db="EMBL/GenBank/DDBJ databases">
        <title>Deep-cultivation of Planctomycetes and their phenomic and genomic characterization uncovers novel biology.</title>
        <authorList>
            <person name="Wiegand S."/>
            <person name="Jogler M."/>
            <person name="Boedeker C."/>
            <person name="Pinto D."/>
            <person name="Vollmers J."/>
            <person name="Rivas-Marin E."/>
            <person name="Kohn T."/>
            <person name="Peeters S.H."/>
            <person name="Heuer A."/>
            <person name="Rast P."/>
            <person name="Oberbeckmann S."/>
            <person name="Bunk B."/>
            <person name="Jeske O."/>
            <person name="Meyerdierks A."/>
            <person name="Storesund J.E."/>
            <person name="Kallscheuer N."/>
            <person name="Luecker S."/>
            <person name="Lage O.M."/>
            <person name="Pohl T."/>
            <person name="Merkel B.J."/>
            <person name="Hornburger P."/>
            <person name="Mueller R.-W."/>
            <person name="Bruemmer F."/>
            <person name="Labrenz M."/>
            <person name="Spormann A.M."/>
            <person name="Op den Camp H."/>
            <person name="Overmann J."/>
            <person name="Amann R."/>
            <person name="Jetten M.S.M."/>
            <person name="Mascher T."/>
            <person name="Medema M.H."/>
            <person name="Devos D.P."/>
            <person name="Kaster A.-K."/>
            <person name="Ovreas L."/>
            <person name="Rohde M."/>
            <person name="Galperin M.Y."/>
            <person name="Jogler C."/>
        </authorList>
    </citation>
    <scope>NUCLEOTIDE SEQUENCE [LARGE SCALE GENOMIC DNA]</scope>
    <source>
        <strain evidence="2 3">HG15A2</strain>
    </source>
</reference>
<dbReference type="Proteomes" id="UP000319852">
    <property type="component" value="Chromosome"/>
</dbReference>
<protein>
    <submittedName>
        <fullName evidence="2">Bifunctional ligase/repressor BirA</fullName>
        <ecNumber evidence="2">6.3.4.15</ecNumber>
    </submittedName>
</protein>
<keyword evidence="3" id="KW-1185">Reference proteome</keyword>
<evidence type="ECO:0000259" key="1">
    <source>
        <dbReference type="Pfam" id="PF08279"/>
    </source>
</evidence>
<dbReference type="InterPro" id="IPR036388">
    <property type="entry name" value="WH-like_DNA-bd_sf"/>
</dbReference>
<gene>
    <name evidence="2" type="primary">birA_1</name>
    <name evidence="2" type="ORF">HG15A2_03040</name>
</gene>
<name>A0A517MQ80_9BACT</name>
<dbReference type="EMBL" id="CP036263">
    <property type="protein sequence ID" value="QDS97045.1"/>
    <property type="molecule type" value="Genomic_DNA"/>
</dbReference>
<keyword evidence="2" id="KW-0436">Ligase</keyword>
<dbReference type="EC" id="6.3.4.15" evidence="2"/>
<dbReference type="Pfam" id="PF08279">
    <property type="entry name" value="HTH_11"/>
    <property type="match status" value="1"/>
</dbReference>
<feature type="domain" description="Helix-turn-helix type 11" evidence="1">
    <location>
        <begin position="12"/>
        <end position="60"/>
    </location>
</feature>
<accession>A0A517MQ80</accession>
<dbReference type="OrthoDB" id="285326at2"/>
<dbReference type="GO" id="GO:0004077">
    <property type="term" value="F:biotin--[biotin carboxyl-carrier protein] ligase activity"/>
    <property type="evidence" value="ECO:0007669"/>
    <property type="project" value="UniProtKB-EC"/>
</dbReference>
<dbReference type="AlphaFoldDB" id="A0A517MQ80"/>
<dbReference type="InterPro" id="IPR036390">
    <property type="entry name" value="WH_DNA-bd_sf"/>
</dbReference>